<sequence>MDIIEENNELVHKLWELESIGIDPAAPAIEYELAYKRGQLQIDETKLMQFYAEAIEQMRKANMPQIDWVINNAHSSESCILAKFEKLWTQEYLTFLREHHCGAGYVTYRILISACKKLWSDRVVDRVFEGFEAEPVTFVNDIVSLAKSMGLEVDDDGLEELAEDHKIEVNRKTGTPSKGAAKGGGGKNVFRE</sequence>
<feature type="region of interest" description="Disordered" evidence="1">
    <location>
        <begin position="165"/>
        <end position="192"/>
    </location>
</feature>
<evidence type="ECO:0000313" key="2">
    <source>
        <dbReference type="EMBL" id="KAK7081639.1"/>
    </source>
</evidence>
<dbReference type="AlphaFoldDB" id="A0AAN9ABD5"/>
<dbReference type="Proteomes" id="UP001381693">
    <property type="component" value="Unassembled WGS sequence"/>
</dbReference>
<feature type="compositionally biased region" description="Gly residues" evidence="1">
    <location>
        <begin position="181"/>
        <end position="192"/>
    </location>
</feature>
<proteinExistence type="predicted"/>
<gene>
    <name evidence="2" type="ORF">SK128_021918</name>
</gene>
<name>A0AAN9ABD5_HALRR</name>
<comment type="caution">
    <text evidence="2">The sequence shown here is derived from an EMBL/GenBank/DDBJ whole genome shotgun (WGS) entry which is preliminary data.</text>
</comment>
<evidence type="ECO:0000313" key="3">
    <source>
        <dbReference type="Proteomes" id="UP001381693"/>
    </source>
</evidence>
<accession>A0AAN9ABD5</accession>
<keyword evidence="3" id="KW-1185">Reference proteome</keyword>
<evidence type="ECO:0000256" key="1">
    <source>
        <dbReference type="SAM" id="MobiDB-lite"/>
    </source>
</evidence>
<reference evidence="2 3" key="1">
    <citation type="submission" date="2023-11" db="EMBL/GenBank/DDBJ databases">
        <title>Halocaridina rubra genome assembly.</title>
        <authorList>
            <person name="Smith C."/>
        </authorList>
    </citation>
    <scope>NUCLEOTIDE SEQUENCE [LARGE SCALE GENOMIC DNA]</scope>
    <source>
        <strain evidence="2">EP-1</strain>
        <tissue evidence="2">Whole</tissue>
    </source>
</reference>
<protein>
    <submittedName>
        <fullName evidence="2">Uncharacterized protein</fullName>
    </submittedName>
</protein>
<dbReference type="EMBL" id="JAXCGZ010004597">
    <property type="protein sequence ID" value="KAK7081639.1"/>
    <property type="molecule type" value="Genomic_DNA"/>
</dbReference>
<organism evidence="2 3">
    <name type="scientific">Halocaridina rubra</name>
    <name type="common">Hawaiian red shrimp</name>
    <dbReference type="NCBI Taxonomy" id="373956"/>
    <lineage>
        <taxon>Eukaryota</taxon>
        <taxon>Metazoa</taxon>
        <taxon>Ecdysozoa</taxon>
        <taxon>Arthropoda</taxon>
        <taxon>Crustacea</taxon>
        <taxon>Multicrustacea</taxon>
        <taxon>Malacostraca</taxon>
        <taxon>Eumalacostraca</taxon>
        <taxon>Eucarida</taxon>
        <taxon>Decapoda</taxon>
        <taxon>Pleocyemata</taxon>
        <taxon>Caridea</taxon>
        <taxon>Atyoidea</taxon>
        <taxon>Atyidae</taxon>
        <taxon>Halocaridina</taxon>
    </lineage>
</organism>